<sequence>MWSLDPGIRDYVGPSEYAWDFNEAGSMGGFGPLDAKETVVGFLSKAARTLEGVTQEDQPTTTQVLPVEAHPETPVEKAPSLREREDFAQIEPLRQEQVGDVDRDSSQATPEPPAAQAPSHEEPGSFPQSDGHALSRHGGALPR</sequence>
<dbReference type="EMBL" id="JACHEJ010000011">
    <property type="protein sequence ID" value="MBB6181598.1"/>
    <property type="molecule type" value="Genomic_DNA"/>
</dbReference>
<gene>
    <name evidence="2" type="ORF">HNQ75_003586</name>
</gene>
<reference evidence="2 3" key="1">
    <citation type="submission" date="2020-08" db="EMBL/GenBank/DDBJ databases">
        <title>Genomic Encyclopedia of Type Strains, Phase IV (KMG-IV): sequencing the most valuable type-strain genomes for metagenomic binning, comparative biology and taxonomic classification.</title>
        <authorList>
            <person name="Goeker M."/>
        </authorList>
    </citation>
    <scope>NUCLEOTIDE SEQUENCE [LARGE SCALE GENOMIC DNA]</scope>
    <source>
        <strain evidence="2 3">DSM 102134</strain>
    </source>
</reference>
<proteinExistence type="predicted"/>
<feature type="compositionally biased region" description="Polar residues" evidence="1">
    <location>
        <begin position="55"/>
        <end position="64"/>
    </location>
</feature>
<comment type="caution">
    <text evidence="2">The sequence shown here is derived from an EMBL/GenBank/DDBJ whole genome shotgun (WGS) entry which is preliminary data.</text>
</comment>
<dbReference type="Proteomes" id="UP000535501">
    <property type="component" value="Unassembled WGS sequence"/>
</dbReference>
<feature type="region of interest" description="Disordered" evidence="1">
    <location>
        <begin position="50"/>
        <end position="143"/>
    </location>
</feature>
<evidence type="ECO:0000256" key="1">
    <source>
        <dbReference type="SAM" id="MobiDB-lite"/>
    </source>
</evidence>
<dbReference type="AlphaFoldDB" id="A0A7W9Z048"/>
<evidence type="ECO:0000313" key="3">
    <source>
        <dbReference type="Proteomes" id="UP000535501"/>
    </source>
</evidence>
<organism evidence="2 3">
    <name type="scientific">Pseudorhizobium flavum</name>
    <dbReference type="NCBI Taxonomy" id="1335061"/>
    <lineage>
        <taxon>Bacteria</taxon>
        <taxon>Pseudomonadati</taxon>
        <taxon>Pseudomonadota</taxon>
        <taxon>Alphaproteobacteria</taxon>
        <taxon>Hyphomicrobiales</taxon>
        <taxon>Rhizobiaceae</taxon>
        <taxon>Rhizobium/Agrobacterium group</taxon>
        <taxon>Pseudorhizobium</taxon>
    </lineage>
</organism>
<feature type="compositionally biased region" description="Basic and acidic residues" evidence="1">
    <location>
        <begin position="69"/>
        <end position="87"/>
    </location>
</feature>
<keyword evidence="3" id="KW-1185">Reference proteome</keyword>
<evidence type="ECO:0000313" key="2">
    <source>
        <dbReference type="EMBL" id="MBB6181598.1"/>
    </source>
</evidence>
<protein>
    <submittedName>
        <fullName evidence="2">Uncharacterized protein</fullName>
    </submittedName>
</protein>
<name>A0A7W9Z048_9HYPH</name>
<accession>A0A7W9Z048</accession>